<feature type="binding site" evidence="13">
    <location>
        <position position="375"/>
    </location>
    <ligand>
        <name>Zn(2+)</name>
        <dbReference type="ChEBI" id="CHEBI:29105"/>
        <label>4</label>
    </ligand>
</feature>
<feature type="binding site" evidence="13">
    <location>
        <position position="437"/>
    </location>
    <ligand>
        <name>Zn(2+)</name>
        <dbReference type="ChEBI" id="CHEBI:29105"/>
        <label>4</label>
    </ligand>
</feature>
<dbReference type="InterPro" id="IPR023780">
    <property type="entry name" value="Chromo_domain"/>
</dbReference>
<dbReference type="InterPro" id="IPR011381">
    <property type="entry name" value="H3-K9_MeTrfase_SUV39H1/2-like"/>
</dbReference>
<dbReference type="PROSITE" id="PS50868">
    <property type="entry name" value="POST_SET"/>
    <property type="match status" value="1"/>
</dbReference>
<dbReference type="Proteomes" id="UP000277580">
    <property type="component" value="Unassembled WGS sequence"/>
</dbReference>
<evidence type="ECO:0000256" key="5">
    <source>
        <dbReference type="ARBA" id="ARBA00022603"/>
    </source>
</evidence>
<feature type="domain" description="Chromo" evidence="14">
    <location>
        <begin position="33"/>
        <end position="90"/>
    </location>
</feature>
<dbReference type="SMART" id="SM00298">
    <property type="entry name" value="CHROMO"/>
    <property type="match status" value="1"/>
</dbReference>
<sequence length="448" mass="50458">MAGNKSKPIGKKISSSAATTRSKELCFNIEREFEVVRVVSEKTCKSQVYYEIEWKGYDTTTWEPRINLTGCDKILREWRTHSKNPQERILSGKKNLKRSLSIPGVQKALKKIKAELDDGRGSIESLTEGAITKGDRVEIIQNRTPARRNSIQLSTPDHPDTVKFQEKLDQLPGPRVTLVNTTGDGEHSPPLDFELIRELRLSEDVPVKDSDFLFGCSCPASGCTDPTVCDCVKDLIPQQFAYKNGVIRTGFDNQNVVYECNPKCSCTIECGNRVVERGRQVELQIFRTQNKGWGLRCPVALPRGTFIDLYLGEVIGDEEAIRRAELADTKGVSYLFDLDKFAEMPEYHHQLQAEGKFTIDGEACGSIARFINHSCDPNLQTYAVLNDPSERRVYNLGLFTGRKVSAYEELTFSYADADKPSTTDKEDADPSRWTCKCGAKNCRGYIWH</sequence>
<dbReference type="GO" id="GO:0005694">
    <property type="term" value="C:chromosome"/>
    <property type="evidence" value="ECO:0007669"/>
    <property type="project" value="UniProtKB-SubCell"/>
</dbReference>
<evidence type="ECO:0000256" key="1">
    <source>
        <dbReference type="ARBA" id="ARBA00004123"/>
    </source>
</evidence>
<evidence type="ECO:0000256" key="6">
    <source>
        <dbReference type="ARBA" id="ARBA00022679"/>
    </source>
</evidence>
<dbReference type="Pfam" id="PF05033">
    <property type="entry name" value="Pre-SET"/>
    <property type="match status" value="1"/>
</dbReference>
<feature type="binding site" evidence="13">
    <location>
        <position position="260"/>
    </location>
    <ligand>
        <name>Zn(2+)</name>
        <dbReference type="ChEBI" id="CHEBI:29105"/>
        <label>3</label>
    </ligand>
</feature>
<dbReference type="Pfam" id="PF00385">
    <property type="entry name" value="Chromo"/>
    <property type="match status" value="1"/>
</dbReference>
<evidence type="ECO:0000256" key="2">
    <source>
        <dbReference type="ARBA" id="ARBA00004286"/>
    </source>
</evidence>
<feature type="binding site" evidence="13">
    <location>
        <position position="435"/>
    </location>
    <ligand>
        <name>Zn(2+)</name>
        <dbReference type="ChEBI" id="CHEBI:29105"/>
        <label>4</label>
    </ligand>
</feature>
<evidence type="ECO:0000256" key="4">
    <source>
        <dbReference type="ARBA" id="ARBA00022454"/>
    </source>
</evidence>
<evidence type="ECO:0000259" key="16">
    <source>
        <dbReference type="PROSITE" id="PS50867"/>
    </source>
</evidence>
<dbReference type="GO" id="GO:0140949">
    <property type="term" value="F:histone H3K9 trimethyltransferase activity"/>
    <property type="evidence" value="ECO:0007669"/>
    <property type="project" value="UniProtKB-EC"/>
</dbReference>
<dbReference type="PROSITE" id="PS50867">
    <property type="entry name" value="PRE_SET"/>
    <property type="match status" value="1"/>
</dbReference>
<feature type="binding site" evidence="13">
    <location>
        <position position="231"/>
    </location>
    <ligand>
        <name>Zn(2+)</name>
        <dbReference type="ChEBI" id="CHEBI:29105"/>
        <label>1</label>
    </ligand>
</feature>
<feature type="binding site" evidence="13">
    <location>
        <position position="229"/>
    </location>
    <ligand>
        <name>Zn(2+)</name>
        <dbReference type="ChEBI" id="CHEBI:29105"/>
        <label>3</label>
    </ligand>
</feature>
<feature type="domain" description="SET" evidence="15">
    <location>
        <begin position="281"/>
        <end position="415"/>
    </location>
</feature>
<dbReference type="Pfam" id="PF00856">
    <property type="entry name" value="SET"/>
    <property type="match status" value="1"/>
</dbReference>
<dbReference type="InterPro" id="IPR050973">
    <property type="entry name" value="H3K9_Histone-Lys_N-MTase"/>
</dbReference>
<proteinExistence type="inferred from homology"/>
<feature type="binding site" evidence="13">
    <location>
        <position position="442"/>
    </location>
    <ligand>
        <name>Zn(2+)</name>
        <dbReference type="ChEBI" id="CHEBI:29105"/>
        <label>4</label>
    </ligand>
</feature>
<dbReference type="SMART" id="SM00317">
    <property type="entry name" value="SET"/>
    <property type="match status" value="1"/>
</dbReference>
<accession>A0A3N4L2U4</accession>
<comment type="subcellular location">
    <subcellularLocation>
        <location evidence="2">Chromosome</location>
    </subcellularLocation>
    <subcellularLocation>
        <location evidence="1 12">Nucleus</location>
    </subcellularLocation>
</comment>
<feature type="binding site" evidence="13">
    <location>
        <position position="218"/>
    </location>
    <ligand>
        <name>Zn(2+)</name>
        <dbReference type="ChEBI" id="CHEBI:29105"/>
        <label>1</label>
    </ligand>
</feature>
<dbReference type="PROSITE" id="PS50280">
    <property type="entry name" value="SET"/>
    <property type="match status" value="1"/>
</dbReference>
<feature type="domain" description="Post-SET" evidence="17">
    <location>
        <begin position="431"/>
        <end position="447"/>
    </location>
</feature>
<dbReference type="EC" id="2.1.1.355" evidence="12"/>
<protein>
    <recommendedName>
        <fullName evidence="12">Histone-lysine N-methyltransferase</fullName>
        <ecNumber evidence="12">2.1.1.355</ecNumber>
    </recommendedName>
</protein>
<feature type="binding site" evidence="13">
    <location>
        <position position="270"/>
    </location>
    <ligand>
        <name>Zn(2+)</name>
        <dbReference type="ChEBI" id="CHEBI:29105"/>
        <label>3</label>
    </ligand>
</feature>
<keyword evidence="5 12" id="KW-0489">Methyltransferase</keyword>
<evidence type="ECO:0000256" key="3">
    <source>
        <dbReference type="ARBA" id="ARBA00011353"/>
    </source>
</evidence>
<dbReference type="AlphaFoldDB" id="A0A3N4L2U4"/>
<dbReference type="PROSITE" id="PS50013">
    <property type="entry name" value="CHROMO_2"/>
    <property type="match status" value="1"/>
</dbReference>
<feature type="binding site" evidence="13">
    <location>
        <position position="266"/>
    </location>
    <ligand>
        <name>Zn(2+)</name>
        <dbReference type="ChEBI" id="CHEBI:29105"/>
        <label>3</label>
    </ligand>
</feature>
<dbReference type="InterPro" id="IPR000953">
    <property type="entry name" value="Chromo/chromo_shadow_dom"/>
</dbReference>
<evidence type="ECO:0000259" key="17">
    <source>
        <dbReference type="PROSITE" id="PS50868"/>
    </source>
</evidence>
<keyword evidence="9 12" id="KW-0862">Zinc</keyword>
<gene>
    <name evidence="18" type="ORF">P167DRAFT_533509</name>
</gene>
<dbReference type="PIRSF" id="PIRSF009343">
    <property type="entry name" value="SUV39_SET"/>
    <property type="match status" value="1"/>
</dbReference>
<dbReference type="PANTHER" id="PTHR46223">
    <property type="entry name" value="HISTONE-LYSINE N-METHYLTRANSFERASE SUV39H"/>
    <property type="match status" value="1"/>
</dbReference>
<feature type="binding site" evidence="13">
    <location>
        <position position="260"/>
    </location>
    <ligand>
        <name>Zn(2+)</name>
        <dbReference type="ChEBI" id="CHEBI:29105"/>
        <label>2</label>
    </ligand>
</feature>
<keyword evidence="10 12" id="KW-0156">Chromatin regulator</keyword>
<dbReference type="GO" id="GO:0005634">
    <property type="term" value="C:nucleus"/>
    <property type="evidence" value="ECO:0007669"/>
    <property type="project" value="UniProtKB-SubCell"/>
</dbReference>
<dbReference type="GO" id="GO:0032259">
    <property type="term" value="P:methylation"/>
    <property type="evidence" value="ECO:0007669"/>
    <property type="project" value="UniProtKB-KW"/>
</dbReference>
<dbReference type="Gene3D" id="2.40.50.40">
    <property type="match status" value="1"/>
</dbReference>
<dbReference type="SMART" id="SM00468">
    <property type="entry name" value="PreSET"/>
    <property type="match status" value="1"/>
</dbReference>
<feature type="domain" description="Pre-SET" evidence="16">
    <location>
        <begin position="214"/>
        <end position="278"/>
    </location>
</feature>
<dbReference type="EMBL" id="ML119115">
    <property type="protein sequence ID" value="RPB14921.1"/>
    <property type="molecule type" value="Genomic_DNA"/>
</dbReference>
<dbReference type="OrthoDB" id="308383at2759"/>
<evidence type="ECO:0000256" key="7">
    <source>
        <dbReference type="ARBA" id="ARBA00022691"/>
    </source>
</evidence>
<feature type="binding site" evidence="13">
    <location>
        <position position="229"/>
    </location>
    <ligand>
        <name>Zn(2+)</name>
        <dbReference type="ChEBI" id="CHEBI:29105"/>
        <label>1</label>
    </ligand>
</feature>
<keyword evidence="7 12" id="KW-0949">S-adenosyl-L-methionine</keyword>
<comment type="similarity">
    <text evidence="12">Belongs to the class V-like SAM-binding methyltransferase superfamily. Histone-lysine methyltransferase family. Suvar3-9 subfamily.</text>
</comment>
<evidence type="ECO:0000259" key="15">
    <source>
        <dbReference type="PROSITE" id="PS50280"/>
    </source>
</evidence>
<dbReference type="InterPro" id="IPR016197">
    <property type="entry name" value="Chromo-like_dom_sf"/>
</dbReference>
<reference evidence="18 19" key="1">
    <citation type="journal article" date="2018" name="Nat. Ecol. Evol.">
        <title>Pezizomycetes genomes reveal the molecular basis of ectomycorrhizal truffle lifestyle.</title>
        <authorList>
            <person name="Murat C."/>
            <person name="Payen T."/>
            <person name="Noel B."/>
            <person name="Kuo A."/>
            <person name="Morin E."/>
            <person name="Chen J."/>
            <person name="Kohler A."/>
            <person name="Krizsan K."/>
            <person name="Balestrini R."/>
            <person name="Da Silva C."/>
            <person name="Montanini B."/>
            <person name="Hainaut M."/>
            <person name="Levati E."/>
            <person name="Barry K.W."/>
            <person name="Belfiori B."/>
            <person name="Cichocki N."/>
            <person name="Clum A."/>
            <person name="Dockter R.B."/>
            <person name="Fauchery L."/>
            <person name="Guy J."/>
            <person name="Iotti M."/>
            <person name="Le Tacon F."/>
            <person name="Lindquist E.A."/>
            <person name="Lipzen A."/>
            <person name="Malagnac F."/>
            <person name="Mello A."/>
            <person name="Molinier V."/>
            <person name="Miyauchi S."/>
            <person name="Poulain J."/>
            <person name="Riccioni C."/>
            <person name="Rubini A."/>
            <person name="Sitrit Y."/>
            <person name="Splivallo R."/>
            <person name="Traeger S."/>
            <person name="Wang M."/>
            <person name="Zifcakova L."/>
            <person name="Wipf D."/>
            <person name="Zambonelli A."/>
            <person name="Paolocci F."/>
            <person name="Nowrousian M."/>
            <person name="Ottonello S."/>
            <person name="Baldrian P."/>
            <person name="Spatafora J.W."/>
            <person name="Henrissat B."/>
            <person name="Nagy L.G."/>
            <person name="Aury J.M."/>
            <person name="Wincker P."/>
            <person name="Grigoriev I.V."/>
            <person name="Bonfante P."/>
            <person name="Martin F.M."/>
        </authorList>
    </citation>
    <scope>NUCLEOTIDE SEQUENCE [LARGE SCALE GENOMIC DNA]</scope>
    <source>
        <strain evidence="18 19">CCBAS932</strain>
    </source>
</reference>
<dbReference type="PANTHER" id="PTHR46223:SF3">
    <property type="entry name" value="HISTONE-LYSINE N-METHYLTRANSFERASE SET-23"/>
    <property type="match status" value="1"/>
</dbReference>
<dbReference type="CDD" id="cd00024">
    <property type="entry name" value="CD_CSD"/>
    <property type="match status" value="1"/>
</dbReference>
<evidence type="ECO:0000256" key="12">
    <source>
        <dbReference type="PIRNR" id="PIRNR009343"/>
    </source>
</evidence>
<dbReference type="InterPro" id="IPR003616">
    <property type="entry name" value="Post-SET_dom"/>
</dbReference>
<evidence type="ECO:0000256" key="11">
    <source>
        <dbReference type="ARBA" id="ARBA00023242"/>
    </source>
</evidence>
<evidence type="ECO:0000256" key="8">
    <source>
        <dbReference type="ARBA" id="ARBA00022723"/>
    </source>
</evidence>
<dbReference type="GO" id="GO:0008270">
    <property type="term" value="F:zinc ion binding"/>
    <property type="evidence" value="ECO:0007669"/>
    <property type="project" value="UniProtKB-UniRule"/>
</dbReference>
<feature type="binding site" evidence="13">
    <location>
        <position position="216"/>
    </location>
    <ligand>
        <name>Zn(2+)</name>
        <dbReference type="ChEBI" id="CHEBI:29105"/>
        <label>2</label>
    </ligand>
</feature>
<organism evidence="18 19">
    <name type="scientific">Morchella conica CCBAS932</name>
    <dbReference type="NCBI Taxonomy" id="1392247"/>
    <lineage>
        <taxon>Eukaryota</taxon>
        <taxon>Fungi</taxon>
        <taxon>Dikarya</taxon>
        <taxon>Ascomycota</taxon>
        <taxon>Pezizomycotina</taxon>
        <taxon>Pezizomycetes</taxon>
        <taxon>Pezizales</taxon>
        <taxon>Morchellaceae</taxon>
        <taxon>Morchella</taxon>
    </lineage>
</organism>
<evidence type="ECO:0000313" key="18">
    <source>
        <dbReference type="EMBL" id="RPB14921.1"/>
    </source>
</evidence>
<dbReference type="SUPFAM" id="SSF54160">
    <property type="entry name" value="Chromo domain-like"/>
    <property type="match status" value="1"/>
</dbReference>
<dbReference type="InParanoid" id="A0A3N4L2U4"/>
<evidence type="ECO:0000256" key="13">
    <source>
        <dbReference type="PIRSR" id="PIRSR009343-2"/>
    </source>
</evidence>
<dbReference type="SUPFAM" id="SSF82199">
    <property type="entry name" value="SET domain"/>
    <property type="match status" value="1"/>
</dbReference>
<evidence type="ECO:0000256" key="9">
    <source>
        <dbReference type="ARBA" id="ARBA00022833"/>
    </source>
</evidence>
<feature type="binding site" evidence="13">
    <location>
        <position position="216"/>
    </location>
    <ligand>
        <name>Zn(2+)</name>
        <dbReference type="ChEBI" id="CHEBI:29105"/>
        <label>1</label>
    </ligand>
</feature>
<evidence type="ECO:0000259" key="14">
    <source>
        <dbReference type="PROSITE" id="PS50013"/>
    </source>
</evidence>
<dbReference type="InterPro" id="IPR046341">
    <property type="entry name" value="SET_dom_sf"/>
</dbReference>
<dbReference type="InterPro" id="IPR007728">
    <property type="entry name" value="Pre-SET_dom"/>
</dbReference>
<comment type="catalytic activity">
    <reaction evidence="12">
        <text>L-lysyl(9)-[histone H3] + 3 S-adenosyl-L-methionine = N(6),N(6),N(6)-trimethyl-L-lysyl(9)-[histone H3] + 3 S-adenosyl-L-homocysteine + 3 H(+)</text>
        <dbReference type="Rhea" id="RHEA:60276"/>
        <dbReference type="Rhea" id="RHEA-COMP:15538"/>
        <dbReference type="Rhea" id="RHEA-COMP:15546"/>
        <dbReference type="ChEBI" id="CHEBI:15378"/>
        <dbReference type="ChEBI" id="CHEBI:29969"/>
        <dbReference type="ChEBI" id="CHEBI:57856"/>
        <dbReference type="ChEBI" id="CHEBI:59789"/>
        <dbReference type="ChEBI" id="CHEBI:61961"/>
        <dbReference type="EC" id="2.1.1.355"/>
    </reaction>
</comment>
<name>A0A3N4L2U4_9PEZI</name>
<keyword evidence="11 12" id="KW-0539">Nucleus</keyword>
<keyword evidence="19" id="KW-1185">Reference proteome</keyword>
<feature type="binding site" evidence="13">
    <location>
        <position position="264"/>
    </location>
    <ligand>
        <name>Zn(2+)</name>
        <dbReference type="ChEBI" id="CHEBI:29105"/>
        <label>2</label>
    </ligand>
</feature>
<evidence type="ECO:0000313" key="19">
    <source>
        <dbReference type="Proteomes" id="UP000277580"/>
    </source>
</evidence>
<dbReference type="InterPro" id="IPR001214">
    <property type="entry name" value="SET_dom"/>
</dbReference>
<comment type="subunit">
    <text evidence="3">Component of the NuA4 histone acetyltransferase complex.</text>
</comment>
<dbReference type="Gene3D" id="2.170.270.10">
    <property type="entry name" value="SET domain"/>
    <property type="match status" value="1"/>
</dbReference>
<keyword evidence="6 12" id="KW-0808">Transferase</keyword>
<evidence type="ECO:0000256" key="10">
    <source>
        <dbReference type="ARBA" id="ARBA00022853"/>
    </source>
</evidence>
<keyword evidence="4" id="KW-0158">Chromosome</keyword>
<keyword evidence="8 12" id="KW-0479">Metal-binding</keyword>
<dbReference type="STRING" id="1392247.A0A3N4L2U4"/>